<sequence length="336" mass="37723">MTSDDTFEQVRAWLNSCVDTHLKCAITEGLKTLPFRVLDVDTSLGLSTIRLVEGSILEEPYVCLSHCWGTTPNPSKLLKANLNGVKQDGIAIPSLPKTFADAVNFTRRIGFRYLWIDSLCIVQDDVEDWQIQSAQMASIYHNSTLTVAALHGKGHGDGLYSKSQDQALLDMSSYDIPFSIYAIKCQGYECGHYDMERAYPGNLVSRGWVYQERILSPRVVYFGVNEVAWECMTSFACACQPKMAGYKEGSNWMGSSAHVKTSLAEVQPEAELVHASNTWHEMVVKYNHLSLSFPKDKFEALSGLVSEIWKSRPGDTYLAGLWRNTILEDLAWHRSD</sequence>
<dbReference type="EMBL" id="MU007015">
    <property type="protein sequence ID" value="KAF2434655.1"/>
    <property type="molecule type" value="Genomic_DNA"/>
</dbReference>
<protein>
    <submittedName>
        <fullName evidence="2">HET-domain-containing protein</fullName>
    </submittedName>
</protein>
<dbReference type="Pfam" id="PF06985">
    <property type="entry name" value="HET"/>
    <property type="match status" value="1"/>
</dbReference>
<evidence type="ECO:0000313" key="3">
    <source>
        <dbReference type="Proteomes" id="UP000800235"/>
    </source>
</evidence>
<dbReference type="PANTHER" id="PTHR33112:SF9">
    <property type="entry name" value="HETEROKARYON INCOMPATIBILITY DOMAIN-CONTAINING PROTEIN"/>
    <property type="match status" value="1"/>
</dbReference>
<dbReference type="PANTHER" id="PTHR33112">
    <property type="entry name" value="DOMAIN PROTEIN, PUTATIVE-RELATED"/>
    <property type="match status" value="1"/>
</dbReference>
<dbReference type="AlphaFoldDB" id="A0A9P4NZS7"/>
<accession>A0A9P4NZS7</accession>
<comment type="caution">
    <text evidence="2">The sequence shown here is derived from an EMBL/GenBank/DDBJ whole genome shotgun (WGS) entry which is preliminary data.</text>
</comment>
<dbReference type="Proteomes" id="UP000800235">
    <property type="component" value="Unassembled WGS sequence"/>
</dbReference>
<name>A0A9P4NZS7_9PEZI</name>
<proteinExistence type="predicted"/>
<keyword evidence="3" id="KW-1185">Reference proteome</keyword>
<evidence type="ECO:0000313" key="2">
    <source>
        <dbReference type="EMBL" id="KAF2434655.1"/>
    </source>
</evidence>
<gene>
    <name evidence="2" type="ORF">EJ08DRAFT_581564</name>
</gene>
<dbReference type="InterPro" id="IPR010730">
    <property type="entry name" value="HET"/>
</dbReference>
<organism evidence="2 3">
    <name type="scientific">Tothia fuscella</name>
    <dbReference type="NCBI Taxonomy" id="1048955"/>
    <lineage>
        <taxon>Eukaryota</taxon>
        <taxon>Fungi</taxon>
        <taxon>Dikarya</taxon>
        <taxon>Ascomycota</taxon>
        <taxon>Pezizomycotina</taxon>
        <taxon>Dothideomycetes</taxon>
        <taxon>Pleosporomycetidae</taxon>
        <taxon>Venturiales</taxon>
        <taxon>Cylindrosympodiaceae</taxon>
        <taxon>Tothia</taxon>
    </lineage>
</organism>
<feature type="non-terminal residue" evidence="2">
    <location>
        <position position="336"/>
    </location>
</feature>
<evidence type="ECO:0000259" key="1">
    <source>
        <dbReference type="Pfam" id="PF06985"/>
    </source>
</evidence>
<feature type="domain" description="Heterokaryon incompatibility" evidence="1">
    <location>
        <begin position="61"/>
        <end position="212"/>
    </location>
</feature>
<reference evidence="2" key="1">
    <citation type="journal article" date="2020" name="Stud. Mycol.">
        <title>101 Dothideomycetes genomes: a test case for predicting lifestyles and emergence of pathogens.</title>
        <authorList>
            <person name="Haridas S."/>
            <person name="Albert R."/>
            <person name="Binder M."/>
            <person name="Bloem J."/>
            <person name="Labutti K."/>
            <person name="Salamov A."/>
            <person name="Andreopoulos B."/>
            <person name="Baker S."/>
            <person name="Barry K."/>
            <person name="Bills G."/>
            <person name="Bluhm B."/>
            <person name="Cannon C."/>
            <person name="Castanera R."/>
            <person name="Culley D."/>
            <person name="Daum C."/>
            <person name="Ezra D."/>
            <person name="Gonzalez J."/>
            <person name="Henrissat B."/>
            <person name="Kuo A."/>
            <person name="Liang C."/>
            <person name="Lipzen A."/>
            <person name="Lutzoni F."/>
            <person name="Magnuson J."/>
            <person name="Mondo S."/>
            <person name="Nolan M."/>
            <person name="Ohm R."/>
            <person name="Pangilinan J."/>
            <person name="Park H.-J."/>
            <person name="Ramirez L."/>
            <person name="Alfaro M."/>
            <person name="Sun H."/>
            <person name="Tritt A."/>
            <person name="Yoshinaga Y."/>
            <person name="Zwiers L.-H."/>
            <person name="Turgeon B."/>
            <person name="Goodwin S."/>
            <person name="Spatafora J."/>
            <person name="Crous P."/>
            <person name="Grigoriev I."/>
        </authorList>
    </citation>
    <scope>NUCLEOTIDE SEQUENCE</scope>
    <source>
        <strain evidence="2">CBS 130266</strain>
    </source>
</reference>
<dbReference type="OrthoDB" id="3486565at2759"/>